<protein>
    <submittedName>
        <fullName evidence="4">Putative intracellular hyphae protein 1</fullName>
    </submittedName>
</protein>
<dbReference type="AlphaFoldDB" id="A0A066XAG3"/>
<dbReference type="Gene3D" id="3.10.350.10">
    <property type="entry name" value="LysM domain"/>
    <property type="match status" value="1"/>
</dbReference>
<organism evidence="4 5">
    <name type="scientific">Colletotrichum sublineola</name>
    <name type="common">Sorghum anthracnose fungus</name>
    <dbReference type="NCBI Taxonomy" id="1173701"/>
    <lineage>
        <taxon>Eukaryota</taxon>
        <taxon>Fungi</taxon>
        <taxon>Dikarya</taxon>
        <taxon>Ascomycota</taxon>
        <taxon>Pezizomycotina</taxon>
        <taxon>Sordariomycetes</taxon>
        <taxon>Hypocreomycetidae</taxon>
        <taxon>Glomerellales</taxon>
        <taxon>Glomerellaceae</taxon>
        <taxon>Colletotrichum</taxon>
        <taxon>Colletotrichum graminicola species complex</taxon>
    </lineage>
</organism>
<name>A0A066XAG3_COLSU</name>
<accession>A0A066XAG3</accession>
<dbReference type="InterPro" id="IPR036779">
    <property type="entry name" value="LysM_dom_sf"/>
</dbReference>
<feature type="domain" description="LysM" evidence="3">
    <location>
        <begin position="71"/>
        <end position="115"/>
    </location>
</feature>
<reference evidence="5" key="1">
    <citation type="journal article" date="2014" name="Genome Announc.">
        <title>Draft genome sequence of Colletotrichum sublineola, a destructive pathogen of cultivated sorghum.</title>
        <authorList>
            <person name="Baroncelli R."/>
            <person name="Sanz-Martin J.M."/>
            <person name="Rech G.E."/>
            <person name="Sukno S.A."/>
            <person name="Thon M.R."/>
        </authorList>
    </citation>
    <scope>NUCLEOTIDE SEQUENCE [LARGE SCALE GENOMIC DNA]</scope>
    <source>
        <strain evidence="5">TX430BB</strain>
    </source>
</reference>
<dbReference type="OMA" id="NIADPNF"/>
<dbReference type="Pfam" id="PF01476">
    <property type="entry name" value="LysM"/>
    <property type="match status" value="1"/>
</dbReference>
<dbReference type="eggNOG" id="ENOG502T7B1">
    <property type="taxonomic scope" value="Eukaryota"/>
</dbReference>
<dbReference type="OrthoDB" id="2107166at2759"/>
<keyword evidence="5" id="KW-1185">Reference proteome</keyword>
<dbReference type="PROSITE" id="PS51782">
    <property type="entry name" value="LYSM"/>
    <property type="match status" value="1"/>
</dbReference>
<dbReference type="HOGENOM" id="CLU_1660646_0_0_1"/>
<evidence type="ECO:0000256" key="1">
    <source>
        <dbReference type="SAM" id="MobiDB-lite"/>
    </source>
</evidence>
<gene>
    <name evidence="4" type="ORF">CSUB01_11922</name>
</gene>
<dbReference type="Proteomes" id="UP000027238">
    <property type="component" value="Unassembled WGS sequence"/>
</dbReference>
<dbReference type="STRING" id="1173701.A0A066XAG3"/>
<feature type="region of interest" description="Disordered" evidence="1">
    <location>
        <begin position="131"/>
        <end position="159"/>
    </location>
</feature>
<dbReference type="CDD" id="cd00118">
    <property type="entry name" value="LysM"/>
    <property type="match status" value="1"/>
</dbReference>
<dbReference type="EMBL" id="JMSE01001268">
    <property type="protein sequence ID" value="KDN63020.1"/>
    <property type="molecule type" value="Genomic_DNA"/>
</dbReference>
<evidence type="ECO:0000313" key="5">
    <source>
        <dbReference type="Proteomes" id="UP000027238"/>
    </source>
</evidence>
<evidence type="ECO:0000259" key="3">
    <source>
        <dbReference type="PROSITE" id="PS51782"/>
    </source>
</evidence>
<feature type="chain" id="PRO_5001630010" evidence="2">
    <location>
        <begin position="20"/>
        <end position="159"/>
    </location>
</feature>
<dbReference type="SUPFAM" id="SSF54106">
    <property type="entry name" value="LysM domain"/>
    <property type="match status" value="1"/>
</dbReference>
<evidence type="ECO:0000313" key="4">
    <source>
        <dbReference type="EMBL" id="KDN63020.1"/>
    </source>
</evidence>
<sequence>MRASIYYFALAGLQCLSQASPIADPDPPTDPRALITRSSETLRTKRQATTPPAEQQNPAAGIEIINATRNVTLAVEKGDTLGQIAKLLNSGICQIAQQNNIADPNFIQIGQMLTVTINIQNPDNDSCINRGGSIGSIPPVNNNSTAADGGKKAGEKGAR</sequence>
<evidence type="ECO:0000256" key="2">
    <source>
        <dbReference type="SAM" id="SignalP"/>
    </source>
</evidence>
<keyword evidence="2" id="KW-0732">Signal</keyword>
<feature type="signal peptide" evidence="2">
    <location>
        <begin position="1"/>
        <end position="19"/>
    </location>
</feature>
<dbReference type="SMART" id="SM00257">
    <property type="entry name" value="LysM"/>
    <property type="match status" value="1"/>
</dbReference>
<comment type="caution">
    <text evidence="4">The sequence shown here is derived from an EMBL/GenBank/DDBJ whole genome shotgun (WGS) entry which is preliminary data.</text>
</comment>
<proteinExistence type="predicted"/>
<dbReference type="InterPro" id="IPR018392">
    <property type="entry name" value="LysM"/>
</dbReference>
<feature type="compositionally biased region" description="Basic and acidic residues" evidence="1">
    <location>
        <begin position="149"/>
        <end position="159"/>
    </location>
</feature>